<dbReference type="InterPro" id="IPR043128">
    <property type="entry name" value="Rev_trsase/Diguanyl_cyclase"/>
</dbReference>
<keyword evidence="1" id="KW-0645">Protease</keyword>
<keyword evidence="4" id="KW-0540">Nuclease</keyword>
<dbReference type="Gene3D" id="3.10.10.10">
    <property type="entry name" value="HIV Type 1 Reverse Transcriptase, subunit A, domain 1"/>
    <property type="match status" value="1"/>
</dbReference>
<evidence type="ECO:0000256" key="13">
    <source>
        <dbReference type="ARBA" id="ARBA00023125"/>
    </source>
</evidence>
<evidence type="ECO:0000256" key="7">
    <source>
        <dbReference type="ARBA" id="ARBA00022759"/>
    </source>
</evidence>
<evidence type="ECO:0000256" key="10">
    <source>
        <dbReference type="ARBA" id="ARBA00022908"/>
    </source>
</evidence>
<keyword evidence="9" id="KW-0460">Magnesium</keyword>
<dbReference type="InterPro" id="IPR050951">
    <property type="entry name" value="Retrovirus_Pol_polyprotein"/>
</dbReference>
<dbReference type="EMBL" id="BKCJ010167894">
    <property type="protein sequence ID" value="GEY30869.1"/>
    <property type="molecule type" value="Genomic_DNA"/>
</dbReference>
<keyword evidence="14" id="KW-0233">DNA recombination</keyword>
<feature type="domain" description="Integrase zinc-binding" evidence="18">
    <location>
        <begin position="438"/>
        <end position="487"/>
    </location>
</feature>
<dbReference type="GO" id="GO:0004519">
    <property type="term" value="F:endonuclease activity"/>
    <property type="evidence" value="ECO:0007669"/>
    <property type="project" value="UniProtKB-KW"/>
</dbReference>
<dbReference type="Gene3D" id="1.10.340.70">
    <property type="match status" value="1"/>
</dbReference>
<dbReference type="InterPro" id="IPR043502">
    <property type="entry name" value="DNA/RNA_pol_sf"/>
</dbReference>
<keyword evidence="6" id="KW-0064">Aspartyl protease</keyword>
<feature type="region of interest" description="Disordered" evidence="15">
    <location>
        <begin position="1"/>
        <end position="28"/>
    </location>
</feature>
<dbReference type="GO" id="GO:0003887">
    <property type="term" value="F:DNA-directed DNA polymerase activity"/>
    <property type="evidence" value="ECO:0007669"/>
    <property type="project" value="UniProtKB-KW"/>
</dbReference>
<organism evidence="20">
    <name type="scientific">Tanacetum cinerariifolium</name>
    <name type="common">Dalmatian daisy</name>
    <name type="synonym">Chrysanthemum cinerariifolium</name>
    <dbReference type="NCBI Taxonomy" id="118510"/>
    <lineage>
        <taxon>Eukaryota</taxon>
        <taxon>Viridiplantae</taxon>
        <taxon>Streptophyta</taxon>
        <taxon>Embryophyta</taxon>
        <taxon>Tracheophyta</taxon>
        <taxon>Spermatophyta</taxon>
        <taxon>Magnoliopsida</taxon>
        <taxon>eudicotyledons</taxon>
        <taxon>Gunneridae</taxon>
        <taxon>Pentapetalae</taxon>
        <taxon>asterids</taxon>
        <taxon>campanulids</taxon>
        <taxon>Asterales</taxon>
        <taxon>Asteraceae</taxon>
        <taxon>Asteroideae</taxon>
        <taxon>Anthemideae</taxon>
        <taxon>Anthemidinae</taxon>
        <taxon>Tanacetum</taxon>
    </lineage>
</organism>
<dbReference type="Gene3D" id="3.30.70.270">
    <property type="match status" value="2"/>
</dbReference>
<keyword evidence="11 20" id="KW-0695">RNA-directed DNA polymerase</keyword>
<evidence type="ECO:0000256" key="14">
    <source>
        <dbReference type="ARBA" id="ARBA00023172"/>
    </source>
</evidence>
<evidence type="ECO:0000259" key="19">
    <source>
        <dbReference type="Pfam" id="PF24626"/>
    </source>
</evidence>
<evidence type="ECO:0000259" key="18">
    <source>
        <dbReference type="Pfam" id="PF17921"/>
    </source>
</evidence>
<evidence type="ECO:0000256" key="3">
    <source>
        <dbReference type="ARBA" id="ARBA00022695"/>
    </source>
</evidence>
<evidence type="ECO:0000259" key="16">
    <source>
        <dbReference type="Pfam" id="PF00078"/>
    </source>
</evidence>
<dbReference type="InterPro" id="IPR000477">
    <property type="entry name" value="RT_dom"/>
</dbReference>
<dbReference type="SUPFAM" id="SSF56672">
    <property type="entry name" value="DNA/RNA polymerases"/>
    <property type="match status" value="1"/>
</dbReference>
<evidence type="ECO:0000256" key="9">
    <source>
        <dbReference type="ARBA" id="ARBA00022842"/>
    </source>
</evidence>
<dbReference type="Pfam" id="PF00078">
    <property type="entry name" value="RVT_1"/>
    <property type="match status" value="1"/>
</dbReference>
<dbReference type="PANTHER" id="PTHR37984:SF5">
    <property type="entry name" value="PROTEIN NYNRIN-LIKE"/>
    <property type="match status" value="1"/>
</dbReference>
<evidence type="ECO:0000256" key="8">
    <source>
        <dbReference type="ARBA" id="ARBA00022801"/>
    </source>
</evidence>
<protein>
    <submittedName>
        <fullName evidence="20">Putative reverse transcriptase domain-containing protein</fullName>
    </submittedName>
</protein>
<evidence type="ECO:0000256" key="6">
    <source>
        <dbReference type="ARBA" id="ARBA00022750"/>
    </source>
</evidence>
<dbReference type="GO" id="GO:0006508">
    <property type="term" value="P:proteolysis"/>
    <property type="evidence" value="ECO:0007669"/>
    <property type="project" value="UniProtKB-KW"/>
</dbReference>
<comment type="caution">
    <text evidence="20">The sequence shown here is derived from an EMBL/GenBank/DDBJ whole genome shotgun (WGS) entry which is preliminary data.</text>
</comment>
<evidence type="ECO:0000313" key="20">
    <source>
        <dbReference type="EMBL" id="GEY30869.1"/>
    </source>
</evidence>
<keyword evidence="12" id="KW-0239">DNA-directed DNA polymerase</keyword>
<evidence type="ECO:0000256" key="5">
    <source>
        <dbReference type="ARBA" id="ARBA00022723"/>
    </source>
</evidence>
<gene>
    <name evidence="20" type="ORF">Tci_402843</name>
</gene>
<dbReference type="FunFam" id="3.10.10.10:FF:000007">
    <property type="entry name" value="Retrovirus-related Pol polyprotein from transposon 17.6-like Protein"/>
    <property type="match status" value="1"/>
</dbReference>
<evidence type="ECO:0000256" key="2">
    <source>
        <dbReference type="ARBA" id="ARBA00022679"/>
    </source>
</evidence>
<accession>A0A699HLJ8</accession>
<evidence type="ECO:0000256" key="15">
    <source>
        <dbReference type="SAM" id="MobiDB-lite"/>
    </source>
</evidence>
<dbReference type="CDD" id="cd01647">
    <property type="entry name" value="RT_LTR"/>
    <property type="match status" value="1"/>
</dbReference>
<feature type="domain" description="Reverse transcriptase" evidence="16">
    <location>
        <begin position="102"/>
        <end position="191"/>
    </location>
</feature>
<dbReference type="CDD" id="cd09274">
    <property type="entry name" value="RNase_HI_RT_Ty3"/>
    <property type="match status" value="1"/>
</dbReference>
<dbReference type="Pfam" id="PF14223">
    <property type="entry name" value="Retrotran_gag_2"/>
    <property type="match status" value="1"/>
</dbReference>
<dbReference type="Pfam" id="PF17917">
    <property type="entry name" value="RT_RNaseH"/>
    <property type="match status" value="1"/>
</dbReference>
<keyword evidence="10" id="KW-0229">DNA integration</keyword>
<feature type="domain" description="Tf2-1-like SH3-like" evidence="19">
    <location>
        <begin position="536"/>
        <end position="600"/>
    </location>
</feature>
<keyword evidence="2" id="KW-0808">Transferase</keyword>
<keyword evidence="3" id="KW-0548">Nucleotidyltransferase</keyword>
<keyword evidence="7" id="KW-0255">Endonuclease</keyword>
<dbReference type="Pfam" id="PF24626">
    <property type="entry name" value="SH3_Tf2-1"/>
    <property type="match status" value="1"/>
</dbReference>
<dbReference type="GO" id="GO:0003964">
    <property type="term" value="F:RNA-directed DNA polymerase activity"/>
    <property type="evidence" value="ECO:0007669"/>
    <property type="project" value="UniProtKB-KW"/>
</dbReference>
<dbReference type="AlphaFoldDB" id="A0A699HLJ8"/>
<keyword evidence="5" id="KW-0479">Metal-binding</keyword>
<feature type="domain" description="Reverse transcriptase RNase H-like" evidence="17">
    <location>
        <begin position="269"/>
        <end position="343"/>
    </location>
</feature>
<dbReference type="InterPro" id="IPR041588">
    <property type="entry name" value="Integrase_H2C2"/>
</dbReference>
<reference evidence="20" key="1">
    <citation type="journal article" date="2019" name="Sci. Rep.">
        <title>Draft genome of Tanacetum cinerariifolium, the natural source of mosquito coil.</title>
        <authorList>
            <person name="Yamashiro T."/>
            <person name="Shiraishi A."/>
            <person name="Satake H."/>
            <person name="Nakayama K."/>
        </authorList>
    </citation>
    <scope>NUCLEOTIDE SEQUENCE</scope>
</reference>
<dbReference type="GO" id="GO:0004190">
    <property type="term" value="F:aspartic-type endopeptidase activity"/>
    <property type="evidence" value="ECO:0007669"/>
    <property type="project" value="UniProtKB-KW"/>
</dbReference>
<dbReference type="Pfam" id="PF17921">
    <property type="entry name" value="Integrase_H2C2"/>
    <property type="match status" value="1"/>
</dbReference>
<dbReference type="GO" id="GO:0046872">
    <property type="term" value="F:metal ion binding"/>
    <property type="evidence" value="ECO:0007669"/>
    <property type="project" value="UniProtKB-KW"/>
</dbReference>
<dbReference type="GO" id="GO:0003677">
    <property type="term" value="F:DNA binding"/>
    <property type="evidence" value="ECO:0007669"/>
    <property type="project" value="UniProtKB-KW"/>
</dbReference>
<dbReference type="InterPro" id="IPR041373">
    <property type="entry name" value="RT_RNaseH"/>
</dbReference>
<evidence type="ECO:0000256" key="1">
    <source>
        <dbReference type="ARBA" id="ARBA00022670"/>
    </source>
</evidence>
<name>A0A699HLJ8_TANCI</name>
<keyword evidence="8" id="KW-0378">Hydrolase</keyword>
<evidence type="ECO:0000256" key="12">
    <source>
        <dbReference type="ARBA" id="ARBA00022932"/>
    </source>
</evidence>
<feature type="compositionally biased region" description="Polar residues" evidence="15">
    <location>
        <begin position="1"/>
        <end position="14"/>
    </location>
</feature>
<sequence length="765" mass="89377">MGSNFKSLGYATSDNEVESDVESTTRSEPKFKEMEYTYGKGGAIALTRLIKKMESVIENSGCTENQKVKYVAGILTDEVVRCGTFTRSSEKRKEVEETMLFVKKKDDSLCMCIVYQELNKLTVKNHYPLPRIDDLFDQLQGARYFSKIDLRSGYHQLRVHEDDIPKTAFRTRYGHFEFTVMPFGLTNAPATKEDHEIHLKLVLELLKKERSYAKFSKCEFWLQEVHFLGHVVNHNDIHVDLSKIEAVKNWKAPTTPSEIRSYLGLARGKVIAYASRQLKIHEKNYTTHDLELGALMFALKTRRHYLYRMKSVIYTDHKSLQHIFDQKELNMHQRRWIELFSDYECEIRYHPGKANVVADELSRKELVKPRRVRSKAMTIQSRVKRMILAGQSKAFKEENVPAERLHKLDQQMERKKDESLYFMDHIWVSLVRGVRTIIQNEAHKTRYSMHPGVDKMYHDLRDMYWWPGMKRDIATYVSKCLTCLKAKIGESRLIGPELVQVTTNKVVLIKENLKAVRDRQKCYADNRRKPLEFEVGDQVLLKVSPWKGVIHFGKRGKLASRYVRPFEILERISPIAYRLRLPKELSSVYDTFHVPDLKKCLADANLHVPLDEIKNTLAEYMILSGADNRSPMLDKDLTKKYAELSVAKKIQVGCDIKAINIILQGLPADIYSLVNHHKVAKDLWKRVQLLMQGTSLTKQERECKLYDAFDKFTYIKGETLHKYYLSFTQLINDMNIYNMRIKRFQVNTKFLNSLPPKWSKFVTDV</sequence>
<proteinExistence type="predicted"/>
<dbReference type="PANTHER" id="PTHR37984">
    <property type="entry name" value="PROTEIN CBG26694"/>
    <property type="match status" value="1"/>
</dbReference>
<keyword evidence="13" id="KW-0238">DNA-binding</keyword>
<dbReference type="InterPro" id="IPR056924">
    <property type="entry name" value="SH3_Tf2-1"/>
</dbReference>
<evidence type="ECO:0000259" key="17">
    <source>
        <dbReference type="Pfam" id="PF17917"/>
    </source>
</evidence>
<evidence type="ECO:0000256" key="4">
    <source>
        <dbReference type="ARBA" id="ARBA00022722"/>
    </source>
</evidence>
<evidence type="ECO:0000256" key="11">
    <source>
        <dbReference type="ARBA" id="ARBA00022918"/>
    </source>
</evidence>
<dbReference type="GO" id="GO:0015074">
    <property type="term" value="P:DNA integration"/>
    <property type="evidence" value="ECO:0007669"/>
    <property type="project" value="UniProtKB-KW"/>
</dbReference>
<dbReference type="GO" id="GO:0006310">
    <property type="term" value="P:DNA recombination"/>
    <property type="evidence" value="ECO:0007669"/>
    <property type="project" value="UniProtKB-KW"/>
</dbReference>